<dbReference type="EMBL" id="FOXB01000042">
    <property type="protein sequence ID" value="SFP79984.1"/>
    <property type="molecule type" value="Genomic_DNA"/>
</dbReference>
<keyword evidence="1" id="KW-0175">Coiled coil</keyword>
<feature type="chain" id="PRO_5011464998" evidence="3">
    <location>
        <begin position="18"/>
        <end position="214"/>
    </location>
</feature>
<protein>
    <submittedName>
        <fullName evidence="4">Uncharacterized protein</fullName>
    </submittedName>
</protein>
<dbReference type="Proteomes" id="UP000199227">
    <property type="component" value="Unassembled WGS sequence"/>
</dbReference>
<dbReference type="STRING" id="223786.SAMN05216234_1422"/>
<feature type="signal peptide" evidence="3">
    <location>
        <begin position="1"/>
        <end position="17"/>
    </location>
</feature>
<feature type="coiled-coil region" evidence="1">
    <location>
        <begin position="54"/>
        <end position="81"/>
    </location>
</feature>
<keyword evidence="3" id="KW-0732">Signal</keyword>
<feature type="compositionally biased region" description="Pro residues" evidence="2">
    <location>
        <begin position="200"/>
        <end position="214"/>
    </location>
</feature>
<evidence type="ECO:0000256" key="3">
    <source>
        <dbReference type="SAM" id="SignalP"/>
    </source>
</evidence>
<evidence type="ECO:0000313" key="4">
    <source>
        <dbReference type="EMBL" id="SFP79984.1"/>
    </source>
</evidence>
<name>A0A1I5TAB3_9BACT</name>
<gene>
    <name evidence="4" type="ORF">SAMN05216234_1422</name>
</gene>
<feature type="region of interest" description="Disordered" evidence="2">
    <location>
        <begin position="192"/>
        <end position="214"/>
    </location>
</feature>
<organism evidence="4 5">
    <name type="scientific">Hydrogenimonas thermophila</name>
    <dbReference type="NCBI Taxonomy" id="223786"/>
    <lineage>
        <taxon>Bacteria</taxon>
        <taxon>Pseudomonadati</taxon>
        <taxon>Campylobacterota</taxon>
        <taxon>Epsilonproteobacteria</taxon>
        <taxon>Campylobacterales</taxon>
        <taxon>Hydrogenimonadaceae</taxon>
        <taxon>Hydrogenimonas</taxon>
    </lineage>
</organism>
<dbReference type="AlphaFoldDB" id="A0A1I5TAB3"/>
<keyword evidence="5" id="KW-1185">Reference proteome</keyword>
<proteinExistence type="predicted"/>
<evidence type="ECO:0000256" key="1">
    <source>
        <dbReference type="SAM" id="Coils"/>
    </source>
</evidence>
<evidence type="ECO:0000256" key="2">
    <source>
        <dbReference type="SAM" id="MobiDB-lite"/>
    </source>
</evidence>
<evidence type="ECO:0000313" key="5">
    <source>
        <dbReference type="Proteomes" id="UP000199227"/>
    </source>
</evidence>
<accession>A0A1I5TAB3</accession>
<sequence>MKKTLLAMLLGCSISFASMDTYISEMDSLLSDAKDIEKVVKQQIIKGLTSDSYLSQLQTKLENYEKELASFSKSIESQKSDPVLVKEFLDKAEALSQSSLNLANAIVSIADKTSTNSNDSYIKTLEILTRTTLRLSDDIGVMADRIGEMADRIGEMADRIVYTEELITKHSEMINNSAIHIADKFNFQMPDAPTQSMPSPTMPSMPPSMPGAPF</sequence>
<reference evidence="4 5" key="1">
    <citation type="submission" date="2016-10" db="EMBL/GenBank/DDBJ databases">
        <authorList>
            <person name="de Groot N.N."/>
        </authorList>
    </citation>
    <scope>NUCLEOTIDE SEQUENCE [LARGE SCALE GENOMIC DNA]</scope>
    <source>
        <strain evidence="4 5">EP1-55-1</strain>
    </source>
</reference>
<dbReference type="OrthoDB" id="2868687at2"/>
<dbReference type="RefSeq" id="WP_092913712.1">
    <property type="nucleotide sequence ID" value="NZ_FOXB01000042.1"/>
</dbReference>